<dbReference type="SUPFAM" id="SSF48613">
    <property type="entry name" value="Heme oxygenase-like"/>
    <property type="match status" value="1"/>
</dbReference>
<comment type="caution">
    <text evidence="2">The sequence shown here is derived from an EMBL/GenBank/DDBJ whole genome shotgun (WGS) entry which is preliminary data.</text>
</comment>
<keyword evidence="3" id="KW-1185">Reference proteome</keyword>
<feature type="chain" id="PRO_5046495179" description="Iron-containing redox enzyme family protein" evidence="1">
    <location>
        <begin position="26"/>
        <end position="229"/>
    </location>
</feature>
<evidence type="ECO:0000256" key="1">
    <source>
        <dbReference type="SAM" id="SignalP"/>
    </source>
</evidence>
<dbReference type="RefSeq" id="WP_344627557.1">
    <property type="nucleotide sequence ID" value="NZ_BAAALD010000107.1"/>
</dbReference>
<dbReference type="Proteomes" id="UP001499987">
    <property type="component" value="Unassembled WGS sequence"/>
</dbReference>
<gene>
    <name evidence="2" type="ORF">GCM10009663_67820</name>
</gene>
<sequence>MTPAPPSRSTALRLTLDLAALPLQAAASALWRPDGLGGRYAAYLRAMHAVVRASVPLMELAARRCAAAGPGDRVAGPLGAYLERHVEEERGHDDWLLEDLAAAGAAPDAGPPPVAAARLVGPQYYWIEHVHPVALLGYMTVLEGHAPAPWLAGRLAAETGLPTAAFRTVHDHAVLDAGHRADLDALLDGLPLDVRQESAVTVSALHTVTATTHLFRSLAHPGPSSGDRA</sequence>
<dbReference type="InterPro" id="IPR016084">
    <property type="entry name" value="Haem_Oase-like_multi-hlx"/>
</dbReference>
<keyword evidence="1" id="KW-0732">Signal</keyword>
<name>A0ABN1U4J5_9ACTN</name>
<evidence type="ECO:0000313" key="3">
    <source>
        <dbReference type="Proteomes" id="UP001499987"/>
    </source>
</evidence>
<dbReference type="Gene3D" id="1.20.910.10">
    <property type="entry name" value="Heme oxygenase-like"/>
    <property type="match status" value="1"/>
</dbReference>
<feature type="signal peptide" evidence="1">
    <location>
        <begin position="1"/>
        <end position="25"/>
    </location>
</feature>
<proteinExistence type="predicted"/>
<accession>A0ABN1U4J5</accession>
<organism evidence="2 3">
    <name type="scientific">Kitasatospora arboriphila</name>
    <dbReference type="NCBI Taxonomy" id="258052"/>
    <lineage>
        <taxon>Bacteria</taxon>
        <taxon>Bacillati</taxon>
        <taxon>Actinomycetota</taxon>
        <taxon>Actinomycetes</taxon>
        <taxon>Kitasatosporales</taxon>
        <taxon>Streptomycetaceae</taxon>
        <taxon>Kitasatospora</taxon>
    </lineage>
</organism>
<protein>
    <recommendedName>
        <fullName evidence="4">Iron-containing redox enzyme family protein</fullName>
    </recommendedName>
</protein>
<evidence type="ECO:0000313" key="2">
    <source>
        <dbReference type="EMBL" id="GAA1118239.1"/>
    </source>
</evidence>
<dbReference type="EMBL" id="BAAALD010000107">
    <property type="protein sequence ID" value="GAA1118239.1"/>
    <property type="molecule type" value="Genomic_DNA"/>
</dbReference>
<evidence type="ECO:0008006" key="4">
    <source>
        <dbReference type="Google" id="ProtNLM"/>
    </source>
</evidence>
<dbReference type="Pfam" id="PF14518">
    <property type="entry name" value="Haem_oxygenas_2"/>
    <property type="match status" value="1"/>
</dbReference>
<reference evidence="2 3" key="1">
    <citation type="journal article" date="2019" name="Int. J. Syst. Evol. Microbiol.">
        <title>The Global Catalogue of Microorganisms (GCM) 10K type strain sequencing project: providing services to taxonomists for standard genome sequencing and annotation.</title>
        <authorList>
            <consortium name="The Broad Institute Genomics Platform"/>
            <consortium name="The Broad Institute Genome Sequencing Center for Infectious Disease"/>
            <person name="Wu L."/>
            <person name="Ma J."/>
        </authorList>
    </citation>
    <scope>NUCLEOTIDE SEQUENCE [LARGE SCALE GENOMIC DNA]</scope>
    <source>
        <strain evidence="2 3">JCM 13002</strain>
    </source>
</reference>